<feature type="chain" id="PRO_5015799980" evidence="2">
    <location>
        <begin position="18"/>
        <end position="471"/>
    </location>
</feature>
<accession>A0A2W5X5L8</accession>
<sequence>MFRNLTLIVLASTAVSACTLAPKYERPTLPVAQTWSTPKAEPASAVTAADLDWRQVLVDPRLQGVVDLALKQNRDLRVAVLNIERARATYGVQRSNLFPAVNGVLSEQRSRTPASTSQTGRALEVESYSATIGFTAYELDLFGRVRSLNQQALQSFFATEETARATRISLIAETANAWLTLAADQDRLALAQNTLATREESLGLVQRQVDGGVGSLLDLRSAQTLTETARSDVAAYTAQVAQDRNALVLLVGGEVPADLLPPSGPGGGVAAANILADLPAGLPSDVLARRPDVLSAEHSLQAANANIGAARAAFFPRISLTGSTGSASGDLDGLFKNGTGAWSFTPSISLPIFAGGANVANLDSAKAGRDIAVATYEKTVQTAFREVSDALSVRQTVTNRVTAQERLVAAAADSQRLTQQRREAGLDNALTLLDSQRTLYAAQQSLITARLDRATNLVTLYKTLGGGAPAR</sequence>
<evidence type="ECO:0000313" key="3">
    <source>
        <dbReference type="EMBL" id="PZR32041.1"/>
    </source>
</evidence>
<gene>
    <name evidence="3" type="ORF">DI526_17800</name>
</gene>
<protein>
    <submittedName>
        <fullName evidence="3">Transporter</fullName>
    </submittedName>
</protein>
<dbReference type="InterPro" id="IPR010131">
    <property type="entry name" value="MdtP/NodT-like"/>
</dbReference>
<name>A0A2W5X5L8_9CAUL</name>
<organism evidence="3 4">
    <name type="scientific">Caulobacter segnis</name>
    <dbReference type="NCBI Taxonomy" id="88688"/>
    <lineage>
        <taxon>Bacteria</taxon>
        <taxon>Pseudomonadati</taxon>
        <taxon>Pseudomonadota</taxon>
        <taxon>Alphaproteobacteria</taxon>
        <taxon>Caulobacterales</taxon>
        <taxon>Caulobacteraceae</taxon>
        <taxon>Caulobacter</taxon>
    </lineage>
</organism>
<comment type="caution">
    <text evidence="3">The sequence shown here is derived from an EMBL/GenBank/DDBJ whole genome shotgun (WGS) entry which is preliminary data.</text>
</comment>
<dbReference type="EMBL" id="QFQZ01000070">
    <property type="protein sequence ID" value="PZR32041.1"/>
    <property type="molecule type" value="Genomic_DNA"/>
</dbReference>
<comment type="subcellular location">
    <subcellularLocation>
        <location evidence="2">Cell membrane</location>
        <topology evidence="2">Lipid-anchor</topology>
    </subcellularLocation>
</comment>
<keyword evidence="2" id="KW-0564">Palmitate</keyword>
<feature type="signal peptide" evidence="2">
    <location>
        <begin position="1"/>
        <end position="17"/>
    </location>
</feature>
<keyword evidence="2" id="KW-1134">Transmembrane beta strand</keyword>
<keyword evidence="2" id="KW-0449">Lipoprotein</keyword>
<dbReference type="Proteomes" id="UP000249393">
    <property type="component" value="Unassembled WGS sequence"/>
</dbReference>
<evidence type="ECO:0000256" key="2">
    <source>
        <dbReference type="RuleBase" id="RU362097"/>
    </source>
</evidence>
<proteinExistence type="inferred from homology"/>
<keyword evidence="2" id="KW-0472">Membrane</keyword>
<dbReference type="Gene3D" id="2.20.200.10">
    <property type="entry name" value="Outer membrane efflux proteins (OEP)"/>
    <property type="match status" value="1"/>
</dbReference>
<dbReference type="Gene3D" id="1.20.1600.10">
    <property type="entry name" value="Outer membrane efflux proteins (OEP)"/>
    <property type="match status" value="1"/>
</dbReference>
<reference evidence="3 4" key="1">
    <citation type="submission" date="2017-08" db="EMBL/GenBank/DDBJ databases">
        <title>Infants hospitalized years apart are colonized by the same room-sourced microbial strains.</title>
        <authorList>
            <person name="Brooks B."/>
            <person name="Olm M.R."/>
            <person name="Firek B.A."/>
            <person name="Baker R."/>
            <person name="Thomas B.C."/>
            <person name="Morowitz M.J."/>
            <person name="Banfield J.F."/>
        </authorList>
    </citation>
    <scope>NUCLEOTIDE SEQUENCE [LARGE SCALE GENOMIC DNA]</scope>
    <source>
        <strain evidence="3">S2_003_000_R2_4</strain>
    </source>
</reference>
<dbReference type="PANTHER" id="PTHR30203:SF32">
    <property type="entry name" value="CATION EFFLUX SYSTEM PROTEIN CUSC"/>
    <property type="match status" value="1"/>
</dbReference>
<dbReference type="Pfam" id="PF02321">
    <property type="entry name" value="OEP"/>
    <property type="match status" value="2"/>
</dbReference>
<dbReference type="PROSITE" id="PS51257">
    <property type="entry name" value="PROKAR_LIPOPROTEIN"/>
    <property type="match status" value="1"/>
</dbReference>
<dbReference type="AlphaFoldDB" id="A0A2W5X5L8"/>
<evidence type="ECO:0000313" key="4">
    <source>
        <dbReference type="Proteomes" id="UP000249393"/>
    </source>
</evidence>
<dbReference type="InterPro" id="IPR003423">
    <property type="entry name" value="OMP_efflux"/>
</dbReference>
<dbReference type="RefSeq" id="WP_304280878.1">
    <property type="nucleotide sequence ID" value="NZ_QFQZ01000070.1"/>
</dbReference>
<dbReference type="PANTHER" id="PTHR30203">
    <property type="entry name" value="OUTER MEMBRANE CATION EFFLUX PROTEIN"/>
    <property type="match status" value="1"/>
</dbReference>
<dbReference type="SUPFAM" id="SSF56954">
    <property type="entry name" value="Outer membrane efflux proteins (OEP)"/>
    <property type="match status" value="1"/>
</dbReference>
<keyword evidence="2" id="KW-0732">Signal</keyword>
<evidence type="ECO:0000256" key="1">
    <source>
        <dbReference type="ARBA" id="ARBA00007613"/>
    </source>
</evidence>
<dbReference type="NCBIfam" id="TIGR01845">
    <property type="entry name" value="outer_NodT"/>
    <property type="match status" value="1"/>
</dbReference>
<dbReference type="GO" id="GO:0005886">
    <property type="term" value="C:plasma membrane"/>
    <property type="evidence" value="ECO:0007669"/>
    <property type="project" value="UniProtKB-SubCell"/>
</dbReference>
<dbReference type="GO" id="GO:0015562">
    <property type="term" value="F:efflux transmembrane transporter activity"/>
    <property type="evidence" value="ECO:0007669"/>
    <property type="project" value="InterPro"/>
</dbReference>
<comment type="similarity">
    <text evidence="1 2">Belongs to the outer membrane factor (OMF) (TC 1.B.17) family.</text>
</comment>
<keyword evidence="2" id="KW-0812">Transmembrane</keyword>